<evidence type="ECO:0000313" key="4">
    <source>
        <dbReference type="EMBL" id="AUB81233.1"/>
    </source>
</evidence>
<dbReference type="CDD" id="cd00198">
    <property type="entry name" value="vWFA"/>
    <property type="match status" value="1"/>
</dbReference>
<keyword evidence="1" id="KW-0472">Membrane</keyword>
<feature type="signal peptide" evidence="2">
    <location>
        <begin position="1"/>
        <end position="22"/>
    </location>
</feature>
<dbReference type="SUPFAM" id="SSF53300">
    <property type="entry name" value="vWA-like"/>
    <property type="match status" value="1"/>
</dbReference>
<keyword evidence="1" id="KW-1133">Transmembrane helix</keyword>
<dbReference type="InterPro" id="IPR036465">
    <property type="entry name" value="vWFA_dom_sf"/>
</dbReference>
<evidence type="ECO:0000256" key="2">
    <source>
        <dbReference type="SAM" id="SignalP"/>
    </source>
</evidence>
<evidence type="ECO:0000256" key="1">
    <source>
        <dbReference type="SAM" id="Phobius"/>
    </source>
</evidence>
<dbReference type="Proteomes" id="UP000232638">
    <property type="component" value="Chromosome"/>
</dbReference>
<protein>
    <recommendedName>
        <fullName evidence="3">VWFA domain-containing protein</fullName>
    </recommendedName>
</protein>
<accession>A0A2K8U6N7</accession>
<dbReference type="AlphaFoldDB" id="A0A2K8U6N7"/>
<dbReference type="PROSITE" id="PS50234">
    <property type="entry name" value="VWFA"/>
    <property type="match status" value="1"/>
</dbReference>
<dbReference type="InterPro" id="IPR002035">
    <property type="entry name" value="VWF_A"/>
</dbReference>
<evidence type="ECO:0000259" key="3">
    <source>
        <dbReference type="PROSITE" id="PS50234"/>
    </source>
</evidence>
<organism evidence="4 5">
    <name type="scientific">Candidatus Thiodictyon syntrophicum</name>
    <dbReference type="NCBI Taxonomy" id="1166950"/>
    <lineage>
        <taxon>Bacteria</taxon>
        <taxon>Pseudomonadati</taxon>
        <taxon>Pseudomonadota</taxon>
        <taxon>Gammaproteobacteria</taxon>
        <taxon>Chromatiales</taxon>
        <taxon>Chromatiaceae</taxon>
        <taxon>Thiodictyon</taxon>
    </lineage>
</organism>
<proteinExistence type="predicted"/>
<dbReference type="EMBL" id="CP020370">
    <property type="protein sequence ID" value="AUB81233.1"/>
    <property type="molecule type" value="Genomic_DNA"/>
</dbReference>
<gene>
    <name evidence="4" type="ORF">THSYN_09895</name>
</gene>
<keyword evidence="5" id="KW-1185">Reference proteome</keyword>
<dbReference type="RefSeq" id="WP_100919010.1">
    <property type="nucleotide sequence ID" value="NZ_CP020370.1"/>
</dbReference>
<feature type="transmembrane region" description="Helical" evidence="1">
    <location>
        <begin position="609"/>
        <end position="632"/>
    </location>
</feature>
<feature type="domain" description="VWFA" evidence="3">
    <location>
        <begin position="25"/>
        <end position="234"/>
    </location>
</feature>
<sequence>MTLLLRVLLSILLCCTAWSAVATDHVRVVLDTSLSMRIALQGGGGRNDPNRLAVLATAMLFDLAHPNTTLGDSFAVIPFDQDWLAWPATDAEPQPSRRPILRAGVGNRAAFLGQLKAIPYDSPMTYFYPVLARALDDLPPPADGHRVRVIILVTDGVPEAETRERELALIRERLLPRLSAAKVQLYVLAFGNDALRYRAFFDQLLAAAGGDRPAGGLIPAQGAADLLDGMVQIFTRSFGYRADEAQPVSALPGLDLAGGVSPERAIALVMGTVRNPTARDAPAPALRLTPPTGALLNAPDGALTAAVPGGAYTLLHVLNPEPGRYGLTSDGSGAVAAVLRPTRLALRVLPARAGDETGRAMVGRPLDLRVRVAPASGGGDPGPVGLSFRLLGERLTAADGTTGHAFVGDALPPVDNVGEPGAEGRDYRIIATFPAHGADHRRPYLGYIELRAYRGEALVGELTGDQAHPVRIEPPGSVFRTSGVTVPLDFGPLSLGAQRCLPFDPAAEHYGEVALKLTTTHALPQGFTLWVRLPREEIRLAGPAVASLPGDRYELCLRVADDARTSRLTDDDRLRLQVAGTTAPEQGVGMRVSWEVQGLSLWQAFWRHWWRWIAGALVATVLATLVGGFIAAPRFPPKLALVYVARQDELQQSTAVALKNYRGTGAGWFRPARAYLHTDFKVSGRGRGALAGLVAKGRTVMVVPLAADLFYELDADDWIAVGSAGRQARAGGEAYRIGSRGPFFRLALRGAS</sequence>
<keyword evidence="2" id="KW-0732">Signal</keyword>
<dbReference type="KEGG" id="tsy:THSYN_09895"/>
<feature type="chain" id="PRO_5014700868" description="VWFA domain-containing protein" evidence="2">
    <location>
        <begin position="23"/>
        <end position="752"/>
    </location>
</feature>
<dbReference type="OrthoDB" id="798937at2"/>
<dbReference type="Gene3D" id="3.40.50.410">
    <property type="entry name" value="von Willebrand factor, type A domain"/>
    <property type="match status" value="1"/>
</dbReference>
<keyword evidence="1" id="KW-0812">Transmembrane</keyword>
<evidence type="ECO:0000313" key="5">
    <source>
        <dbReference type="Proteomes" id="UP000232638"/>
    </source>
</evidence>
<reference evidence="4 5" key="1">
    <citation type="submission" date="2017-03" db="EMBL/GenBank/DDBJ databases">
        <title>Complete genome sequence of Candidatus 'Thiodictyon syntrophicum' sp. nov. strain Cad16T, a photolithoautotroph purple sulfur bacterium isolated from an alpine meromictic lake.</title>
        <authorList>
            <person name="Luedin S.M."/>
            <person name="Pothier J.F."/>
            <person name="Danza F."/>
            <person name="Storelli N."/>
            <person name="Wittwer M."/>
            <person name="Tonolla M."/>
        </authorList>
    </citation>
    <scope>NUCLEOTIDE SEQUENCE [LARGE SCALE GENOMIC DNA]</scope>
    <source>
        <strain evidence="4 5">Cad16T</strain>
    </source>
</reference>
<name>A0A2K8U6N7_9GAMM</name>